<dbReference type="Pfam" id="PF12802">
    <property type="entry name" value="MarR_2"/>
    <property type="match status" value="1"/>
</dbReference>
<dbReference type="Proteomes" id="UP000013525">
    <property type="component" value="Unassembled WGS sequence"/>
</dbReference>
<dbReference type="InterPro" id="IPR000835">
    <property type="entry name" value="HTH_MarR-typ"/>
</dbReference>
<keyword evidence="2" id="KW-0238">DNA-binding</keyword>
<evidence type="ECO:0000313" key="6">
    <source>
        <dbReference type="EMBL" id="EOM75253.1"/>
    </source>
</evidence>
<feature type="region of interest" description="Disordered" evidence="4">
    <location>
        <begin position="1"/>
        <end position="21"/>
    </location>
</feature>
<dbReference type="EMBL" id="APMY01000098">
    <property type="protein sequence ID" value="EOM75253.1"/>
    <property type="molecule type" value="Genomic_DNA"/>
</dbReference>
<organism evidence="6 7">
    <name type="scientific">Rhodococcus rhodnii LMG 5362</name>
    <dbReference type="NCBI Taxonomy" id="1273125"/>
    <lineage>
        <taxon>Bacteria</taxon>
        <taxon>Bacillati</taxon>
        <taxon>Actinomycetota</taxon>
        <taxon>Actinomycetes</taxon>
        <taxon>Mycobacteriales</taxon>
        <taxon>Nocardiaceae</taxon>
        <taxon>Rhodococcus</taxon>
    </lineage>
</organism>
<dbReference type="PANTHER" id="PTHR38465:SF2">
    <property type="entry name" value="HTH-TYPE TRANSCRIPTIONAL REGULATOR MMPR5"/>
    <property type="match status" value="1"/>
</dbReference>
<dbReference type="eggNOG" id="COG1510">
    <property type="taxonomic scope" value="Bacteria"/>
</dbReference>
<dbReference type="PATRIC" id="fig|1273125.3.peg.3226"/>
<evidence type="ECO:0000313" key="7">
    <source>
        <dbReference type="Proteomes" id="UP000013525"/>
    </source>
</evidence>
<dbReference type="InterPro" id="IPR036388">
    <property type="entry name" value="WH-like_DNA-bd_sf"/>
</dbReference>
<evidence type="ECO:0000256" key="4">
    <source>
        <dbReference type="SAM" id="MobiDB-lite"/>
    </source>
</evidence>
<name>R7WJ42_9NOCA</name>
<evidence type="ECO:0000259" key="5">
    <source>
        <dbReference type="Pfam" id="PF12802"/>
    </source>
</evidence>
<dbReference type="GO" id="GO:0003700">
    <property type="term" value="F:DNA-binding transcription factor activity"/>
    <property type="evidence" value="ECO:0007669"/>
    <property type="project" value="InterPro"/>
</dbReference>
<dbReference type="AlphaFoldDB" id="R7WJ42"/>
<feature type="domain" description="HTH marR-type" evidence="5">
    <location>
        <begin position="57"/>
        <end position="101"/>
    </location>
</feature>
<dbReference type="PANTHER" id="PTHR38465">
    <property type="entry name" value="HTH-TYPE TRANSCRIPTIONAL REGULATOR MJ1563-RELATED"/>
    <property type="match status" value="1"/>
</dbReference>
<dbReference type="InterPro" id="IPR011991">
    <property type="entry name" value="ArsR-like_HTH"/>
</dbReference>
<dbReference type="SUPFAM" id="SSF46785">
    <property type="entry name" value="Winged helix' DNA-binding domain"/>
    <property type="match status" value="1"/>
</dbReference>
<reference evidence="6 7" key="1">
    <citation type="journal article" date="2013" name="Genome Announc.">
        <title>Draft Genome Sequence of Rhodococcus rhodnii Strain LMG5362, a Symbiont of Rhodnius prolixus (Hemiptera, Reduviidae, Triatominae), the Principle Vector of Trypanosoma cruzi.</title>
        <authorList>
            <person name="Pachebat J.A."/>
            <person name="van Keulen G."/>
            <person name="Whitten M.M."/>
            <person name="Girdwood S."/>
            <person name="Del Sol R."/>
            <person name="Dyson P.J."/>
            <person name="Facey P.D."/>
        </authorList>
    </citation>
    <scope>NUCLEOTIDE SEQUENCE [LARGE SCALE GENOMIC DNA]</scope>
    <source>
        <strain evidence="6 7">LMG 5362</strain>
    </source>
</reference>
<gene>
    <name evidence="6" type="ORF">Rrhod_3388</name>
</gene>
<accession>R7WJ42</accession>
<dbReference type="InterPro" id="IPR052362">
    <property type="entry name" value="HTH-GbsR_regulator"/>
</dbReference>
<dbReference type="CDD" id="cd00090">
    <property type="entry name" value="HTH_ARSR"/>
    <property type="match status" value="1"/>
</dbReference>
<evidence type="ECO:0000256" key="2">
    <source>
        <dbReference type="ARBA" id="ARBA00023125"/>
    </source>
</evidence>
<dbReference type="Gene3D" id="1.10.10.10">
    <property type="entry name" value="Winged helix-like DNA-binding domain superfamily/Winged helix DNA-binding domain"/>
    <property type="match status" value="1"/>
</dbReference>
<protein>
    <recommendedName>
        <fullName evidence="5">HTH marR-type domain-containing protein</fullName>
    </recommendedName>
</protein>
<dbReference type="GO" id="GO:0003677">
    <property type="term" value="F:DNA binding"/>
    <property type="evidence" value="ECO:0007669"/>
    <property type="project" value="UniProtKB-KW"/>
</dbReference>
<dbReference type="InterPro" id="IPR036390">
    <property type="entry name" value="WH_DNA-bd_sf"/>
</dbReference>
<keyword evidence="1" id="KW-0805">Transcription regulation</keyword>
<keyword evidence="3" id="KW-0804">Transcription</keyword>
<keyword evidence="7" id="KW-1185">Reference proteome</keyword>
<evidence type="ECO:0000256" key="1">
    <source>
        <dbReference type="ARBA" id="ARBA00023015"/>
    </source>
</evidence>
<evidence type="ECO:0000256" key="3">
    <source>
        <dbReference type="ARBA" id="ARBA00023163"/>
    </source>
</evidence>
<proteinExistence type="predicted"/>
<sequence>MQDVETVMTRDMDDAADAAGPADRRDFSRWFVERFADYWQSTGASPIEGRIAGYLLLDESAGVSAAELASELGASRGSVSTYVRKLIDRGFVTLVRKPRDRTHYYRMDSDVWGRFLETEHTYLEKQRGLATQALAYTDPSGPAYARVRNMRDYMSWIIDNRMLPSEWNRFKSERDERDAPSS</sequence>
<comment type="caution">
    <text evidence="6">The sequence shown here is derived from an EMBL/GenBank/DDBJ whole genome shotgun (WGS) entry which is preliminary data.</text>
</comment>